<gene>
    <name evidence="1" type="ORF">DSM104635_00382</name>
</gene>
<dbReference type="AlphaFoldDB" id="A0A6I6MG78"/>
<name>A0A6I6MG78_9CAUL</name>
<proteinExistence type="predicted"/>
<keyword evidence="2" id="KW-1185">Reference proteome</keyword>
<evidence type="ECO:0000313" key="1">
    <source>
        <dbReference type="EMBL" id="QGZ93570.1"/>
    </source>
</evidence>
<dbReference type="KEGG" id="tsv:DSM104635_00382"/>
<protein>
    <submittedName>
        <fullName evidence="1">Uncharacterized protein</fullName>
    </submittedName>
</protein>
<dbReference type="Proteomes" id="UP000431269">
    <property type="component" value="Chromosome"/>
</dbReference>
<dbReference type="EMBL" id="CP047045">
    <property type="protein sequence ID" value="QGZ93570.1"/>
    <property type="molecule type" value="Genomic_DNA"/>
</dbReference>
<reference evidence="2" key="1">
    <citation type="submission" date="2019-12" db="EMBL/GenBank/DDBJ databases">
        <title>Complete genome of Terracaulis silvestris 0127_4.</title>
        <authorList>
            <person name="Vieira S."/>
            <person name="Riedel T."/>
            <person name="Sproer C."/>
            <person name="Pascual J."/>
            <person name="Boedeker C."/>
            <person name="Overmann J."/>
        </authorList>
    </citation>
    <scope>NUCLEOTIDE SEQUENCE [LARGE SCALE GENOMIC DNA]</scope>
    <source>
        <strain evidence="2">0127_4</strain>
    </source>
</reference>
<accession>A0A6I6MG78</accession>
<sequence>MSWRITITFPKMVGDEGNDLLHRVRNLGEALYGHFGVSGGGFVDLQKADSATTTLVVERVGKRDVSRTLQVVRQLASKHFPERTPEITKEKAAA</sequence>
<organism evidence="1 2">
    <name type="scientific">Terricaulis silvestris</name>
    <dbReference type="NCBI Taxonomy" id="2686094"/>
    <lineage>
        <taxon>Bacteria</taxon>
        <taxon>Pseudomonadati</taxon>
        <taxon>Pseudomonadota</taxon>
        <taxon>Alphaproteobacteria</taxon>
        <taxon>Caulobacterales</taxon>
        <taxon>Caulobacteraceae</taxon>
        <taxon>Terricaulis</taxon>
    </lineage>
</organism>
<evidence type="ECO:0000313" key="2">
    <source>
        <dbReference type="Proteomes" id="UP000431269"/>
    </source>
</evidence>